<gene>
    <name evidence="1" type="ORF">RPERSI_LOCUS11592</name>
</gene>
<comment type="caution">
    <text evidence="1">The sequence shown here is derived from an EMBL/GenBank/DDBJ whole genome shotgun (WGS) entry which is preliminary data.</text>
</comment>
<organism evidence="1 2">
    <name type="scientific">Racocetra persica</name>
    <dbReference type="NCBI Taxonomy" id="160502"/>
    <lineage>
        <taxon>Eukaryota</taxon>
        <taxon>Fungi</taxon>
        <taxon>Fungi incertae sedis</taxon>
        <taxon>Mucoromycota</taxon>
        <taxon>Glomeromycotina</taxon>
        <taxon>Glomeromycetes</taxon>
        <taxon>Diversisporales</taxon>
        <taxon>Gigasporaceae</taxon>
        <taxon>Racocetra</taxon>
    </lineage>
</organism>
<accession>A0ACA9PVD6</accession>
<sequence>QVAKNNSFYASLHMEPIDIQEHPQAEPSNQHLSESSNSEQSEKIDMNKEIDNTTLNAFIEKIRNDYQNGGSQFCAALDKFTRQYHTSKATSFARLSSFLYNSNADPTRIKSGAMIRVQVESTKRRNSESSGGTRRKPHAKARKGKENLDPQAIPSRKKRKHNKKEHNLGKNVLNNLLN</sequence>
<evidence type="ECO:0000313" key="1">
    <source>
        <dbReference type="EMBL" id="CAG8724548.1"/>
    </source>
</evidence>
<feature type="non-terminal residue" evidence="1">
    <location>
        <position position="1"/>
    </location>
</feature>
<dbReference type="Proteomes" id="UP000789920">
    <property type="component" value="Unassembled WGS sequence"/>
</dbReference>
<dbReference type="EMBL" id="CAJVQC010023936">
    <property type="protein sequence ID" value="CAG8724548.1"/>
    <property type="molecule type" value="Genomic_DNA"/>
</dbReference>
<protein>
    <submittedName>
        <fullName evidence="1">33985_t:CDS:1</fullName>
    </submittedName>
</protein>
<reference evidence="1" key="1">
    <citation type="submission" date="2021-06" db="EMBL/GenBank/DDBJ databases">
        <authorList>
            <person name="Kallberg Y."/>
            <person name="Tangrot J."/>
            <person name="Rosling A."/>
        </authorList>
    </citation>
    <scope>NUCLEOTIDE SEQUENCE</scope>
    <source>
        <strain evidence="1">MA461A</strain>
    </source>
</reference>
<keyword evidence="2" id="KW-1185">Reference proteome</keyword>
<evidence type="ECO:0000313" key="2">
    <source>
        <dbReference type="Proteomes" id="UP000789920"/>
    </source>
</evidence>
<proteinExistence type="predicted"/>
<name>A0ACA9PVD6_9GLOM</name>